<evidence type="ECO:0000313" key="5">
    <source>
        <dbReference type="Proteomes" id="UP000248021"/>
    </source>
</evidence>
<dbReference type="PANTHER" id="PTHR30222">
    <property type="entry name" value="SPERMIDINE/PUTRESCINE-BINDING PERIPLASMIC PROTEIN"/>
    <property type="match status" value="1"/>
</dbReference>
<dbReference type="RefSeq" id="WP_110374591.1">
    <property type="nucleotide sequence ID" value="NZ_JAHBRY010000001.1"/>
</dbReference>
<evidence type="ECO:0000256" key="2">
    <source>
        <dbReference type="ARBA" id="ARBA00022764"/>
    </source>
</evidence>
<protein>
    <submittedName>
        <fullName evidence="4">Putative spermidine/putrescine transport system substrate-binding protein</fullName>
    </submittedName>
</protein>
<organism evidence="4 5">
    <name type="scientific">Chelatococcus asaccharovorans</name>
    <dbReference type="NCBI Taxonomy" id="28210"/>
    <lineage>
        <taxon>Bacteria</taxon>
        <taxon>Pseudomonadati</taxon>
        <taxon>Pseudomonadota</taxon>
        <taxon>Alphaproteobacteria</taxon>
        <taxon>Hyphomicrobiales</taxon>
        <taxon>Chelatococcaceae</taxon>
        <taxon>Chelatococcus</taxon>
    </lineage>
</organism>
<proteinExistence type="predicted"/>
<feature type="region of interest" description="Disordered" evidence="3">
    <location>
        <begin position="1"/>
        <end position="22"/>
    </location>
</feature>
<dbReference type="PANTHER" id="PTHR30222:SF2">
    <property type="entry name" value="ABC TRANSPORTER SUBSTRATE-BINDING PROTEIN"/>
    <property type="match status" value="1"/>
</dbReference>
<dbReference type="CDD" id="cd13589">
    <property type="entry name" value="PBP2_polyamine_RpCGA009"/>
    <property type="match status" value="1"/>
</dbReference>
<keyword evidence="2" id="KW-0574">Periplasm</keyword>
<name>A0A2V3U8X9_9HYPH</name>
<dbReference type="Gene3D" id="3.40.190.10">
    <property type="entry name" value="Periplasmic binding protein-like II"/>
    <property type="match status" value="2"/>
</dbReference>
<keyword evidence="1" id="KW-0732">Signal</keyword>
<reference evidence="4 5" key="1">
    <citation type="submission" date="2018-05" db="EMBL/GenBank/DDBJ databases">
        <title>Genomic Encyclopedia of Type Strains, Phase IV (KMG-IV): sequencing the most valuable type-strain genomes for metagenomic binning, comparative biology and taxonomic classification.</title>
        <authorList>
            <person name="Goeker M."/>
        </authorList>
    </citation>
    <scope>NUCLEOTIDE SEQUENCE [LARGE SCALE GENOMIC DNA]</scope>
    <source>
        <strain evidence="4 5">DSM 6462</strain>
    </source>
</reference>
<keyword evidence="5" id="KW-1185">Reference proteome</keyword>
<evidence type="ECO:0000256" key="1">
    <source>
        <dbReference type="ARBA" id="ARBA00022729"/>
    </source>
</evidence>
<dbReference type="OrthoDB" id="9815444at2"/>
<sequence>MTKSDIGGISSPEQAAPTTAGKVSRRSFLATAAAGAALSMPAVRRAAAADEKVLYVNTWGGAWEEAAKEALFTPFTRDTGIEIRTVAPVSFAKLAAQVRTGVYEFDVTTLGVAELGRANQAKLIAAPDKAILDPAKLWPGAVVLDGVASHAFGNVLAYRNEKFPAPGLQSWADFWDVQKFPGSRCLQRYAGRVIPIALLADGVAPDKLFPLDLDRAFKALDRIKPHIRVWWSQGPQSQQLLRDGEVDAIGMWNTQVQRLVEAKAPITVSWNQAVVDVAYWAVARGTPRAENAWRFVNYAVQPEPLAQFAVKNDYGPMNPEAFKYIPEDKAKQLPTWPANFKNSIVLDPAKMLPQIDEFSKRFDQWIAS</sequence>
<accession>A0A2V3U8X9</accession>
<comment type="caution">
    <text evidence="4">The sequence shown here is derived from an EMBL/GenBank/DDBJ whole genome shotgun (WGS) entry which is preliminary data.</text>
</comment>
<dbReference type="InterPro" id="IPR006311">
    <property type="entry name" value="TAT_signal"/>
</dbReference>
<dbReference type="PROSITE" id="PS51318">
    <property type="entry name" value="TAT"/>
    <property type="match status" value="1"/>
</dbReference>
<dbReference type="AlphaFoldDB" id="A0A2V3U8X9"/>
<dbReference type="EMBL" id="QJJK01000004">
    <property type="protein sequence ID" value="PXW60265.1"/>
    <property type="molecule type" value="Genomic_DNA"/>
</dbReference>
<dbReference type="InterPro" id="IPR006059">
    <property type="entry name" value="SBP"/>
</dbReference>
<dbReference type="SUPFAM" id="SSF53850">
    <property type="entry name" value="Periplasmic binding protein-like II"/>
    <property type="match status" value="1"/>
</dbReference>
<evidence type="ECO:0000256" key="3">
    <source>
        <dbReference type="SAM" id="MobiDB-lite"/>
    </source>
</evidence>
<evidence type="ECO:0000313" key="4">
    <source>
        <dbReference type="EMBL" id="PXW60265.1"/>
    </source>
</evidence>
<gene>
    <name evidence="4" type="ORF">C7450_104318</name>
</gene>
<dbReference type="Pfam" id="PF13416">
    <property type="entry name" value="SBP_bac_8"/>
    <property type="match status" value="1"/>
</dbReference>
<dbReference type="Proteomes" id="UP000248021">
    <property type="component" value="Unassembled WGS sequence"/>
</dbReference>